<evidence type="ECO:0000256" key="1">
    <source>
        <dbReference type="SAM" id="MobiDB-lite"/>
    </source>
</evidence>
<evidence type="ECO:0000313" key="4">
    <source>
        <dbReference type="EMBL" id="SJL04607.1"/>
    </source>
</evidence>
<gene>
    <name evidence="4" type="ORF">ARMOST_07975</name>
</gene>
<dbReference type="CDD" id="cd12087">
    <property type="entry name" value="TM_EGFR-like"/>
    <property type="match status" value="1"/>
</dbReference>
<organism evidence="4 5">
    <name type="scientific">Armillaria ostoyae</name>
    <name type="common">Armillaria root rot fungus</name>
    <dbReference type="NCBI Taxonomy" id="47428"/>
    <lineage>
        <taxon>Eukaryota</taxon>
        <taxon>Fungi</taxon>
        <taxon>Dikarya</taxon>
        <taxon>Basidiomycota</taxon>
        <taxon>Agaricomycotina</taxon>
        <taxon>Agaricomycetes</taxon>
        <taxon>Agaricomycetidae</taxon>
        <taxon>Agaricales</taxon>
        <taxon>Marasmiineae</taxon>
        <taxon>Physalacriaceae</taxon>
        <taxon>Armillaria</taxon>
    </lineage>
</organism>
<feature type="region of interest" description="Disordered" evidence="1">
    <location>
        <begin position="159"/>
        <end position="178"/>
    </location>
</feature>
<keyword evidence="2" id="KW-1133">Transmembrane helix</keyword>
<feature type="transmembrane region" description="Helical" evidence="2">
    <location>
        <begin position="186"/>
        <end position="208"/>
    </location>
</feature>
<reference evidence="5" key="1">
    <citation type="journal article" date="2017" name="Nat. Ecol. Evol.">
        <title>Genome expansion and lineage-specific genetic innovations in the forest pathogenic fungi Armillaria.</title>
        <authorList>
            <person name="Sipos G."/>
            <person name="Prasanna A.N."/>
            <person name="Walter M.C."/>
            <person name="O'Connor E."/>
            <person name="Balint B."/>
            <person name="Krizsan K."/>
            <person name="Kiss B."/>
            <person name="Hess J."/>
            <person name="Varga T."/>
            <person name="Slot J."/>
            <person name="Riley R."/>
            <person name="Boka B."/>
            <person name="Rigling D."/>
            <person name="Barry K."/>
            <person name="Lee J."/>
            <person name="Mihaltcheva S."/>
            <person name="LaButti K."/>
            <person name="Lipzen A."/>
            <person name="Waldron R."/>
            <person name="Moloney N.M."/>
            <person name="Sperisen C."/>
            <person name="Kredics L."/>
            <person name="Vagvoelgyi C."/>
            <person name="Patrignani A."/>
            <person name="Fitzpatrick D."/>
            <person name="Nagy I."/>
            <person name="Doyle S."/>
            <person name="Anderson J.B."/>
            <person name="Grigoriev I.V."/>
            <person name="Gueldener U."/>
            <person name="Muensterkoetter M."/>
            <person name="Nagy L.G."/>
        </authorList>
    </citation>
    <scope>NUCLEOTIDE SEQUENCE [LARGE SCALE GENOMIC DNA]</scope>
    <source>
        <strain evidence="5">C18/9</strain>
    </source>
</reference>
<dbReference type="OrthoDB" id="3040378at2759"/>
<sequence length="237" mass="25642">MFFPFFLLCTFLTLLPLVLSTLDRAPEALQSTPTSLRWMGQSDPSDCLGAFLTHTLKGSVKVATKDGTVDNFTADRIVDITFNYTSPSGKDCNLVAWLQELCHCSAKPELIPMNSDRDSRQTASKSSSESGISPYFTPTPHSGLGATPTLTDMMNIPKVESTIPSSPASGIAPPGKSTTKAIPTEAIVGIAIGSFAFLLSILLALFVWRRRSRQKAIESAPSRAFWRSLDKKSPPLS</sequence>
<keyword evidence="5" id="KW-1185">Reference proteome</keyword>
<feature type="region of interest" description="Disordered" evidence="1">
    <location>
        <begin position="113"/>
        <end position="151"/>
    </location>
</feature>
<dbReference type="AlphaFoldDB" id="A0A284R7B4"/>
<keyword evidence="3" id="KW-0732">Signal</keyword>
<name>A0A284R7B4_ARMOS</name>
<feature type="compositionally biased region" description="Low complexity" evidence="1">
    <location>
        <begin position="161"/>
        <end position="175"/>
    </location>
</feature>
<keyword evidence="2" id="KW-0812">Transmembrane</keyword>
<evidence type="ECO:0000256" key="3">
    <source>
        <dbReference type="SAM" id="SignalP"/>
    </source>
</evidence>
<proteinExistence type="predicted"/>
<evidence type="ECO:0000256" key="2">
    <source>
        <dbReference type="SAM" id="Phobius"/>
    </source>
</evidence>
<protein>
    <recommendedName>
        <fullName evidence="6">Mid2 domain-containing protein</fullName>
    </recommendedName>
</protein>
<accession>A0A284R7B4</accession>
<feature type="signal peptide" evidence="3">
    <location>
        <begin position="1"/>
        <end position="20"/>
    </location>
</feature>
<feature type="chain" id="PRO_5013397918" description="Mid2 domain-containing protein" evidence="3">
    <location>
        <begin position="21"/>
        <end position="237"/>
    </location>
</feature>
<dbReference type="Proteomes" id="UP000219338">
    <property type="component" value="Unassembled WGS sequence"/>
</dbReference>
<keyword evidence="2" id="KW-0472">Membrane</keyword>
<dbReference type="EMBL" id="FUEG01000005">
    <property type="protein sequence ID" value="SJL04607.1"/>
    <property type="molecule type" value="Genomic_DNA"/>
</dbReference>
<evidence type="ECO:0000313" key="5">
    <source>
        <dbReference type="Proteomes" id="UP000219338"/>
    </source>
</evidence>
<feature type="compositionally biased region" description="Polar residues" evidence="1">
    <location>
        <begin position="121"/>
        <end position="131"/>
    </location>
</feature>
<evidence type="ECO:0008006" key="6">
    <source>
        <dbReference type="Google" id="ProtNLM"/>
    </source>
</evidence>